<dbReference type="Gramene" id="ABO98320">
    <property type="protein sequence ID" value="ABO98320"/>
    <property type="gene ID" value="OSTLU_26272"/>
</dbReference>
<evidence type="ECO:0000313" key="2">
    <source>
        <dbReference type="EMBL" id="ABO98320.1"/>
    </source>
</evidence>
<organism evidence="2 3">
    <name type="scientific">Ostreococcus lucimarinus (strain CCE9901)</name>
    <dbReference type="NCBI Taxonomy" id="436017"/>
    <lineage>
        <taxon>Eukaryota</taxon>
        <taxon>Viridiplantae</taxon>
        <taxon>Chlorophyta</taxon>
        <taxon>Mamiellophyceae</taxon>
        <taxon>Mamiellales</taxon>
        <taxon>Bathycoccaceae</taxon>
        <taxon>Ostreococcus</taxon>
    </lineage>
</organism>
<gene>
    <name evidence="2" type="ORF">OSTLU_26272</name>
</gene>
<feature type="region of interest" description="Disordered" evidence="1">
    <location>
        <begin position="95"/>
        <end position="119"/>
    </location>
</feature>
<protein>
    <submittedName>
        <fullName evidence="2">Uncharacterized protein</fullName>
    </submittedName>
</protein>
<dbReference type="GeneID" id="5003927"/>
<evidence type="ECO:0000313" key="3">
    <source>
        <dbReference type="Proteomes" id="UP000001568"/>
    </source>
</evidence>
<dbReference type="KEGG" id="olu:OSTLU_26272"/>
<keyword evidence="3" id="KW-1185">Reference proteome</keyword>
<dbReference type="EMBL" id="CP000590">
    <property type="protein sequence ID" value="ABO98320.1"/>
    <property type="molecule type" value="Genomic_DNA"/>
</dbReference>
<evidence type="ECO:0000256" key="1">
    <source>
        <dbReference type="SAM" id="MobiDB-lite"/>
    </source>
</evidence>
<reference evidence="2 3" key="1">
    <citation type="journal article" date="2007" name="Proc. Natl. Acad. Sci. U.S.A.">
        <title>The tiny eukaryote Ostreococcus provides genomic insights into the paradox of plankton speciation.</title>
        <authorList>
            <person name="Palenik B."/>
            <person name="Grimwood J."/>
            <person name="Aerts A."/>
            <person name="Rouze P."/>
            <person name="Salamov A."/>
            <person name="Putnam N."/>
            <person name="Dupont C."/>
            <person name="Jorgensen R."/>
            <person name="Derelle E."/>
            <person name="Rombauts S."/>
            <person name="Zhou K."/>
            <person name="Otillar R."/>
            <person name="Merchant S.S."/>
            <person name="Podell S."/>
            <person name="Gaasterland T."/>
            <person name="Napoli C."/>
            <person name="Gendler K."/>
            <person name="Manuell A."/>
            <person name="Tai V."/>
            <person name="Vallon O."/>
            <person name="Piganeau G."/>
            <person name="Jancek S."/>
            <person name="Heijde M."/>
            <person name="Jabbari K."/>
            <person name="Bowler C."/>
            <person name="Lohr M."/>
            <person name="Robbens S."/>
            <person name="Werner G."/>
            <person name="Dubchak I."/>
            <person name="Pazour G.J."/>
            <person name="Ren Q."/>
            <person name="Paulsen I."/>
            <person name="Delwiche C."/>
            <person name="Schmutz J."/>
            <person name="Rokhsar D."/>
            <person name="Van de Peer Y."/>
            <person name="Moreau H."/>
            <person name="Grigoriev I.V."/>
        </authorList>
    </citation>
    <scope>NUCLEOTIDE SEQUENCE [LARGE SCALE GENOMIC DNA]</scope>
    <source>
        <strain evidence="2 3">CCE9901</strain>
    </source>
</reference>
<dbReference type="Proteomes" id="UP000001568">
    <property type="component" value="Chromosome 10"/>
</dbReference>
<dbReference type="RefSeq" id="XP_001420027.1">
    <property type="nucleotide sequence ID" value="XM_001419990.1"/>
</dbReference>
<feature type="compositionally biased region" description="Acidic residues" evidence="1">
    <location>
        <begin position="100"/>
        <end position="109"/>
    </location>
</feature>
<sequence>MCWGTLHRACLPSTCAHATCEACFKAREPDASCAVCGEKYLARGAPGAFARDAARDAECERVYGDAREAYDAEEDRRALRTLKECFGYETSTAFAARDGDGDEDEDEDKDAATRTETVDEDDGAYEIEFRDVAAARQTSGEPDETRARLPVEFASAPKTAKVEALRRFVEEQGRGKYALCDEHGRYRWSRAHGSDKDSVLDPTKTLEDFFEPQLRRGEPIVAWFVSFRE</sequence>
<name>A4S438_OSTLU</name>
<dbReference type="AlphaFoldDB" id="A4S438"/>
<proteinExistence type="predicted"/>
<dbReference type="HOGENOM" id="CLU_1211511_0_0_1"/>
<accession>A4S438</accession>